<feature type="binding site" evidence="13">
    <location>
        <position position="198"/>
    </location>
    <ligand>
        <name>substrate</name>
    </ligand>
</feature>
<protein>
    <recommendedName>
        <fullName evidence="11">Probable nicotinate-nucleotide pyrophosphorylase [carboxylating]</fullName>
        <ecNumber evidence="5">2.4.2.19</ecNumber>
    </recommendedName>
    <alternativeName>
        <fullName evidence="9">Quinolinate phosphoribosyltransferase [decarboxylating]</fullName>
    </alternativeName>
</protein>
<dbReference type="InterPro" id="IPR037128">
    <property type="entry name" value="Quinolinate_PRibosylTase_N_sf"/>
</dbReference>
<comment type="catalytic activity">
    <reaction evidence="10">
        <text>nicotinate beta-D-ribonucleotide + CO2 + diphosphate = quinolinate + 5-phospho-alpha-D-ribose 1-diphosphate + 2 H(+)</text>
        <dbReference type="Rhea" id="RHEA:12733"/>
        <dbReference type="ChEBI" id="CHEBI:15378"/>
        <dbReference type="ChEBI" id="CHEBI:16526"/>
        <dbReference type="ChEBI" id="CHEBI:29959"/>
        <dbReference type="ChEBI" id="CHEBI:33019"/>
        <dbReference type="ChEBI" id="CHEBI:57502"/>
        <dbReference type="ChEBI" id="CHEBI:58017"/>
        <dbReference type="EC" id="2.4.2.19"/>
    </reaction>
</comment>
<dbReference type="PIRSF" id="PIRSF006250">
    <property type="entry name" value="NadC_ModD"/>
    <property type="match status" value="1"/>
</dbReference>
<feature type="binding site" evidence="13">
    <location>
        <begin position="263"/>
        <end position="265"/>
    </location>
    <ligand>
        <name>substrate</name>
    </ligand>
</feature>
<dbReference type="Pfam" id="PF02749">
    <property type="entry name" value="QRPTase_N"/>
    <property type="match status" value="1"/>
</dbReference>
<evidence type="ECO:0000256" key="12">
    <source>
        <dbReference type="PIRNR" id="PIRNR006250"/>
    </source>
</evidence>
<keyword evidence="6" id="KW-0662">Pyridine nucleotide biosynthesis</keyword>
<dbReference type="Gene3D" id="3.90.1170.20">
    <property type="entry name" value="Quinolinate phosphoribosyl transferase, N-terminal domain"/>
    <property type="match status" value="1"/>
</dbReference>
<organism evidence="16 17">
    <name type="scientific">Candidatus Nitrobium versatile</name>
    <dbReference type="NCBI Taxonomy" id="2884831"/>
    <lineage>
        <taxon>Bacteria</taxon>
        <taxon>Pseudomonadati</taxon>
        <taxon>Nitrospirota</taxon>
        <taxon>Nitrospiria</taxon>
        <taxon>Nitrospirales</taxon>
        <taxon>Nitrospiraceae</taxon>
        <taxon>Candidatus Nitrobium</taxon>
    </lineage>
</organism>
<dbReference type="Proteomes" id="UP000705867">
    <property type="component" value="Unassembled WGS sequence"/>
</dbReference>
<evidence type="ECO:0000256" key="10">
    <source>
        <dbReference type="ARBA" id="ARBA00047445"/>
    </source>
</evidence>
<accession>A0A953J8A0</accession>
<feature type="domain" description="Quinolinate phosphoribosyl transferase N-terminal" evidence="15">
    <location>
        <begin position="27"/>
        <end position="112"/>
    </location>
</feature>
<evidence type="ECO:0000259" key="15">
    <source>
        <dbReference type="Pfam" id="PF02749"/>
    </source>
</evidence>
<keyword evidence="8 12" id="KW-0808">Transferase</keyword>
<evidence type="ECO:0000256" key="3">
    <source>
        <dbReference type="ARBA" id="ARBA00009400"/>
    </source>
</evidence>
<feature type="binding site" evidence="13">
    <location>
        <begin position="135"/>
        <end position="137"/>
    </location>
    <ligand>
        <name>substrate</name>
    </ligand>
</feature>
<dbReference type="InterPro" id="IPR002638">
    <property type="entry name" value="Quinolinate_PRibosylTrfase_C"/>
</dbReference>
<dbReference type="Pfam" id="PF01729">
    <property type="entry name" value="QRPTase_C"/>
    <property type="match status" value="1"/>
</dbReference>
<dbReference type="InterPro" id="IPR022412">
    <property type="entry name" value="Quinolinate_PRibosylTrfase_N"/>
</dbReference>
<dbReference type="GO" id="GO:0009435">
    <property type="term" value="P:NAD+ biosynthetic process"/>
    <property type="evidence" value="ECO:0007669"/>
    <property type="project" value="InterPro"/>
</dbReference>
<dbReference type="SUPFAM" id="SSF54675">
    <property type="entry name" value="Nicotinate/Quinolinate PRTase N-terminal domain-like"/>
    <property type="match status" value="1"/>
</dbReference>
<reference evidence="16" key="1">
    <citation type="journal article" date="2021" name="bioRxiv">
        <title>Unraveling nitrogen, sulfur and carbon metabolic pathways and microbial community transcriptional responses to substrate deprivation and toxicity stresses in a bioreactor mimicking anoxic brackish coastal sediment conditions.</title>
        <authorList>
            <person name="Martins P.D."/>
            <person name="Echeveste M.J."/>
            <person name="Arshad A."/>
            <person name="Kurth J."/>
            <person name="Ouboter H."/>
            <person name="Jetten M.S.M."/>
            <person name="Welte C.U."/>
        </authorList>
    </citation>
    <scope>NUCLEOTIDE SEQUENCE</scope>
    <source>
        <strain evidence="16">MAG_39</strain>
    </source>
</reference>
<reference evidence="16" key="2">
    <citation type="submission" date="2021-08" db="EMBL/GenBank/DDBJ databases">
        <authorList>
            <person name="Dalcin Martins P."/>
        </authorList>
    </citation>
    <scope>NUCLEOTIDE SEQUENCE</scope>
    <source>
        <strain evidence="16">MAG_39</strain>
    </source>
</reference>
<evidence type="ECO:0000256" key="11">
    <source>
        <dbReference type="ARBA" id="ARBA00069173"/>
    </source>
</evidence>
<sequence length="283" mass="30863">MLRELRYSSLLQGTIRRALQEDIGQGDITSFLIIPEEREAGARLIAKEDFILAGMPFVEEVFRVIDPAVRVTAHMPEGFAVKEGDIIAEIAGRARSLLAGERVSLNLLQRVSGIATLTHSFVERVKDLPVKITDTRKTVPGMRLMEKYGVRMGGGANHRFGLFDGILIKDNHIEVAGGVKEAVLRARKGHHLLKIEVEVRNGDEVKEALEAGADIIMLDNMSLSAMAEAVRFVQGKALLEASGNVRLETVRSIAETGVDIISVGALTHSARAADISMKILYSS</sequence>
<feature type="domain" description="Quinolinate phosphoribosyl transferase C-terminal" evidence="14">
    <location>
        <begin position="114"/>
        <end position="278"/>
    </location>
</feature>
<dbReference type="InterPro" id="IPR027277">
    <property type="entry name" value="NadC/ModD"/>
</dbReference>
<dbReference type="EC" id="2.4.2.19" evidence="5"/>
<comment type="pathway">
    <text evidence="2">Cofactor biosynthesis; NAD(+) biosynthesis; nicotinate D-ribonucleotide from quinolinate: step 1/1.</text>
</comment>
<comment type="subunit">
    <text evidence="4">Hexamer formed by 3 homodimers.</text>
</comment>
<proteinExistence type="inferred from homology"/>
<dbReference type="AlphaFoldDB" id="A0A953J8A0"/>
<feature type="binding site" evidence="13">
    <location>
        <begin position="242"/>
        <end position="244"/>
    </location>
    <ligand>
        <name>substrate</name>
    </ligand>
</feature>
<evidence type="ECO:0000313" key="17">
    <source>
        <dbReference type="Proteomes" id="UP000705867"/>
    </source>
</evidence>
<dbReference type="GO" id="GO:0004514">
    <property type="term" value="F:nicotinate-nucleotide diphosphorylase (carboxylating) activity"/>
    <property type="evidence" value="ECO:0007669"/>
    <property type="project" value="UniProtKB-EC"/>
</dbReference>
<evidence type="ECO:0000256" key="4">
    <source>
        <dbReference type="ARBA" id="ARBA00011218"/>
    </source>
</evidence>
<dbReference type="PANTHER" id="PTHR32179:SF3">
    <property type="entry name" value="NICOTINATE-NUCLEOTIDE PYROPHOSPHORYLASE [CARBOXYLATING]"/>
    <property type="match status" value="1"/>
</dbReference>
<dbReference type="GO" id="GO:0034213">
    <property type="term" value="P:quinolinate catabolic process"/>
    <property type="evidence" value="ECO:0007669"/>
    <property type="project" value="TreeGrafter"/>
</dbReference>
<name>A0A953J8A0_9BACT</name>
<dbReference type="InterPro" id="IPR036068">
    <property type="entry name" value="Nicotinate_pribotase-like_C"/>
</dbReference>
<dbReference type="NCBIfam" id="TIGR00078">
    <property type="entry name" value="nadC"/>
    <property type="match status" value="1"/>
</dbReference>
<evidence type="ECO:0000256" key="13">
    <source>
        <dbReference type="PIRSR" id="PIRSR006250-1"/>
    </source>
</evidence>
<feature type="binding site" evidence="13">
    <location>
        <position position="102"/>
    </location>
    <ligand>
        <name>substrate</name>
    </ligand>
</feature>
<comment type="function">
    <text evidence="1">Involved in the catabolism of quinolinic acid (QA).</text>
</comment>
<dbReference type="SUPFAM" id="SSF51690">
    <property type="entry name" value="Nicotinate/Quinolinate PRTase C-terminal domain-like"/>
    <property type="match status" value="1"/>
</dbReference>
<evidence type="ECO:0000256" key="2">
    <source>
        <dbReference type="ARBA" id="ARBA00004893"/>
    </source>
</evidence>
<dbReference type="FunFam" id="3.20.20.70:FF:000030">
    <property type="entry name" value="Nicotinate-nucleotide pyrophosphorylase, carboxylating"/>
    <property type="match status" value="1"/>
</dbReference>
<evidence type="ECO:0000313" key="16">
    <source>
        <dbReference type="EMBL" id="MBZ0157583.1"/>
    </source>
</evidence>
<feature type="binding site" evidence="13">
    <location>
        <position position="159"/>
    </location>
    <ligand>
        <name>substrate</name>
    </ligand>
</feature>
<dbReference type="CDD" id="cd01572">
    <property type="entry name" value="QPRTase"/>
    <property type="match status" value="1"/>
</dbReference>
<evidence type="ECO:0000256" key="6">
    <source>
        <dbReference type="ARBA" id="ARBA00022642"/>
    </source>
</evidence>
<feature type="binding site" evidence="13">
    <location>
        <position position="219"/>
    </location>
    <ligand>
        <name>substrate</name>
    </ligand>
</feature>
<dbReference type="GO" id="GO:0005737">
    <property type="term" value="C:cytoplasm"/>
    <property type="evidence" value="ECO:0007669"/>
    <property type="project" value="TreeGrafter"/>
</dbReference>
<dbReference type="InterPro" id="IPR013785">
    <property type="entry name" value="Aldolase_TIM"/>
</dbReference>
<evidence type="ECO:0000259" key="14">
    <source>
        <dbReference type="Pfam" id="PF01729"/>
    </source>
</evidence>
<comment type="similarity">
    <text evidence="3 12">Belongs to the NadC/ModD family.</text>
</comment>
<dbReference type="EMBL" id="JAIOIV010000120">
    <property type="protein sequence ID" value="MBZ0157583.1"/>
    <property type="molecule type" value="Genomic_DNA"/>
</dbReference>
<dbReference type="FunFam" id="3.90.1170.20:FF:000001">
    <property type="entry name" value="Nicotinate-nucleotide diphosphorylase (Carboxylating)"/>
    <property type="match status" value="1"/>
</dbReference>
<feature type="binding site" evidence="13">
    <location>
        <position position="169"/>
    </location>
    <ligand>
        <name>substrate</name>
    </ligand>
</feature>
<evidence type="ECO:0000256" key="1">
    <source>
        <dbReference type="ARBA" id="ARBA00003237"/>
    </source>
</evidence>
<evidence type="ECO:0000256" key="5">
    <source>
        <dbReference type="ARBA" id="ARBA00011944"/>
    </source>
</evidence>
<dbReference type="Gene3D" id="3.20.20.70">
    <property type="entry name" value="Aldolase class I"/>
    <property type="match status" value="1"/>
</dbReference>
<gene>
    <name evidence="16" type="primary">nadC</name>
    <name evidence="16" type="ORF">K8I29_15395</name>
</gene>
<dbReference type="InterPro" id="IPR004393">
    <property type="entry name" value="NadC"/>
</dbReference>
<keyword evidence="7 12" id="KW-0328">Glycosyltransferase</keyword>
<dbReference type="PANTHER" id="PTHR32179">
    <property type="entry name" value="NICOTINATE-NUCLEOTIDE PYROPHOSPHORYLASE [CARBOXYLATING]"/>
    <property type="match status" value="1"/>
</dbReference>
<evidence type="ECO:0000256" key="9">
    <source>
        <dbReference type="ARBA" id="ARBA00033102"/>
    </source>
</evidence>
<evidence type="ECO:0000256" key="8">
    <source>
        <dbReference type="ARBA" id="ARBA00022679"/>
    </source>
</evidence>
<evidence type="ECO:0000256" key="7">
    <source>
        <dbReference type="ARBA" id="ARBA00022676"/>
    </source>
</evidence>
<comment type="caution">
    <text evidence="16">The sequence shown here is derived from an EMBL/GenBank/DDBJ whole genome shotgun (WGS) entry which is preliminary data.</text>
</comment>